<dbReference type="EMBL" id="MSFL01000023">
    <property type="protein sequence ID" value="PWY74359.1"/>
    <property type="molecule type" value="Genomic_DNA"/>
</dbReference>
<evidence type="ECO:0000256" key="1">
    <source>
        <dbReference type="SAM" id="MobiDB-lite"/>
    </source>
</evidence>
<sequence>MSTDTDRLKGWSEMLLLTNVQTRSPQKNRSGQARTRLLSASLQREGLIRWPQDRTQTTLNVKRTKRKAETRRSAGPNSSLQTSRPDPSTSRHRHKHSPTTSHVQRTHASSRPRCAVSHSTSRLVFRLDPPTSRHKSRQTRETRRFDLI</sequence>
<dbReference type="AlphaFoldDB" id="A0A317VLB1"/>
<comment type="caution">
    <text evidence="2">The sequence shown here is derived from an EMBL/GenBank/DDBJ whole genome shotgun (WGS) entry which is preliminary data.</text>
</comment>
<dbReference type="RefSeq" id="XP_025397006.1">
    <property type="nucleotide sequence ID" value="XM_025537825.1"/>
</dbReference>
<gene>
    <name evidence="2" type="ORF">BO70DRAFT_105182</name>
</gene>
<name>A0A317VLB1_9EURO</name>
<protein>
    <submittedName>
        <fullName evidence="2">Uncharacterized protein</fullName>
    </submittedName>
</protein>
<feature type="region of interest" description="Disordered" evidence="1">
    <location>
        <begin position="48"/>
        <end position="148"/>
    </location>
</feature>
<dbReference type="VEuPathDB" id="FungiDB:BO70DRAFT_105182"/>
<evidence type="ECO:0000313" key="2">
    <source>
        <dbReference type="EMBL" id="PWY74359.1"/>
    </source>
</evidence>
<feature type="compositionally biased region" description="Basic and acidic residues" evidence="1">
    <location>
        <begin position="138"/>
        <end position="148"/>
    </location>
</feature>
<organism evidence="2 3">
    <name type="scientific">Aspergillus heteromorphus CBS 117.55</name>
    <dbReference type="NCBI Taxonomy" id="1448321"/>
    <lineage>
        <taxon>Eukaryota</taxon>
        <taxon>Fungi</taxon>
        <taxon>Dikarya</taxon>
        <taxon>Ascomycota</taxon>
        <taxon>Pezizomycotina</taxon>
        <taxon>Eurotiomycetes</taxon>
        <taxon>Eurotiomycetidae</taxon>
        <taxon>Eurotiales</taxon>
        <taxon>Aspergillaceae</taxon>
        <taxon>Aspergillus</taxon>
        <taxon>Aspergillus subgen. Circumdati</taxon>
    </lineage>
</organism>
<proteinExistence type="predicted"/>
<feature type="compositionally biased region" description="Polar residues" evidence="1">
    <location>
        <begin position="75"/>
        <end position="88"/>
    </location>
</feature>
<reference evidence="2 3" key="1">
    <citation type="submission" date="2016-12" db="EMBL/GenBank/DDBJ databases">
        <title>The genomes of Aspergillus section Nigri reveals drivers in fungal speciation.</title>
        <authorList>
            <consortium name="DOE Joint Genome Institute"/>
            <person name="Vesth T.C."/>
            <person name="Nybo J."/>
            <person name="Theobald S."/>
            <person name="Brandl J."/>
            <person name="Frisvad J.C."/>
            <person name="Nielsen K.F."/>
            <person name="Lyhne E.K."/>
            <person name="Kogle M.E."/>
            <person name="Kuo A."/>
            <person name="Riley R."/>
            <person name="Clum A."/>
            <person name="Nolan M."/>
            <person name="Lipzen A."/>
            <person name="Salamov A."/>
            <person name="Henrissat B."/>
            <person name="Wiebenga A."/>
            <person name="De Vries R.P."/>
            <person name="Grigoriev I.V."/>
            <person name="Mortensen U.H."/>
            <person name="Andersen M.R."/>
            <person name="Baker S.E."/>
        </authorList>
    </citation>
    <scope>NUCLEOTIDE SEQUENCE [LARGE SCALE GENOMIC DNA]</scope>
    <source>
        <strain evidence="2 3">CBS 117.55</strain>
    </source>
</reference>
<evidence type="ECO:0000313" key="3">
    <source>
        <dbReference type="Proteomes" id="UP000247233"/>
    </source>
</evidence>
<dbReference type="Proteomes" id="UP000247233">
    <property type="component" value="Unassembled WGS sequence"/>
</dbReference>
<accession>A0A317VLB1</accession>
<dbReference type="GeneID" id="37060062"/>
<keyword evidence="3" id="KW-1185">Reference proteome</keyword>